<evidence type="ECO:0000259" key="5">
    <source>
        <dbReference type="PROSITE" id="PS50011"/>
    </source>
</evidence>
<dbReference type="SMART" id="SM00220">
    <property type="entry name" value="S_TKc"/>
    <property type="match status" value="1"/>
</dbReference>
<feature type="binding site" evidence="3">
    <location>
        <position position="60"/>
    </location>
    <ligand>
        <name>ATP</name>
        <dbReference type="ChEBI" id="CHEBI:30616"/>
    </ligand>
</feature>
<keyword evidence="2 3" id="KW-0067">ATP-binding</keyword>
<dbReference type="PROSITE" id="PS00108">
    <property type="entry name" value="PROTEIN_KINASE_ST"/>
    <property type="match status" value="1"/>
</dbReference>
<dbReference type="PROSITE" id="PS00107">
    <property type="entry name" value="PROTEIN_KINASE_ATP"/>
    <property type="match status" value="1"/>
</dbReference>
<dbReference type="OrthoDB" id="541276at2759"/>
<dbReference type="PANTHER" id="PTHR44167">
    <property type="entry name" value="OVARIAN-SPECIFIC SERINE/THREONINE-PROTEIN KINASE LOK-RELATED"/>
    <property type="match status" value="1"/>
</dbReference>
<keyword evidence="7" id="KW-1185">Reference proteome</keyword>
<evidence type="ECO:0000256" key="1">
    <source>
        <dbReference type="ARBA" id="ARBA00022741"/>
    </source>
</evidence>
<dbReference type="Gene3D" id="1.10.510.10">
    <property type="entry name" value="Transferase(Phosphotransferase) domain 1"/>
    <property type="match status" value="1"/>
</dbReference>
<dbReference type="GO" id="GO:0005634">
    <property type="term" value="C:nucleus"/>
    <property type="evidence" value="ECO:0007669"/>
    <property type="project" value="TreeGrafter"/>
</dbReference>
<dbReference type="GO" id="GO:0004674">
    <property type="term" value="F:protein serine/threonine kinase activity"/>
    <property type="evidence" value="ECO:0007669"/>
    <property type="project" value="TreeGrafter"/>
</dbReference>
<dbReference type="InterPro" id="IPR008271">
    <property type="entry name" value="Ser/Thr_kinase_AS"/>
</dbReference>
<dbReference type="GO" id="GO:0044773">
    <property type="term" value="P:mitotic DNA damage checkpoint signaling"/>
    <property type="evidence" value="ECO:0007669"/>
    <property type="project" value="TreeGrafter"/>
</dbReference>
<evidence type="ECO:0000256" key="4">
    <source>
        <dbReference type="SAM" id="MobiDB-lite"/>
    </source>
</evidence>
<keyword evidence="6" id="KW-0808">Transferase</keyword>
<protein>
    <submittedName>
        <fullName evidence="6">Kinase-like domain-containing protein</fullName>
    </submittedName>
</protein>
<keyword evidence="1 3" id="KW-0547">Nucleotide-binding</keyword>
<reference evidence="6" key="1">
    <citation type="journal article" date="2021" name="New Phytol.">
        <title>Evolutionary innovations through gain and loss of genes in the ectomycorrhizal Boletales.</title>
        <authorList>
            <person name="Wu G."/>
            <person name="Miyauchi S."/>
            <person name="Morin E."/>
            <person name="Kuo A."/>
            <person name="Drula E."/>
            <person name="Varga T."/>
            <person name="Kohler A."/>
            <person name="Feng B."/>
            <person name="Cao Y."/>
            <person name="Lipzen A."/>
            <person name="Daum C."/>
            <person name="Hundley H."/>
            <person name="Pangilinan J."/>
            <person name="Johnson J."/>
            <person name="Barry K."/>
            <person name="LaButti K."/>
            <person name="Ng V."/>
            <person name="Ahrendt S."/>
            <person name="Min B."/>
            <person name="Choi I.G."/>
            <person name="Park H."/>
            <person name="Plett J.M."/>
            <person name="Magnuson J."/>
            <person name="Spatafora J.W."/>
            <person name="Nagy L.G."/>
            <person name="Henrissat B."/>
            <person name="Grigoriev I.V."/>
            <person name="Yang Z.L."/>
            <person name="Xu J."/>
            <person name="Martin F.M."/>
        </authorList>
    </citation>
    <scope>NUCLEOTIDE SEQUENCE</scope>
    <source>
        <strain evidence="6">KKN 215</strain>
    </source>
</reference>
<feature type="compositionally biased region" description="Acidic residues" evidence="4">
    <location>
        <begin position="347"/>
        <end position="356"/>
    </location>
</feature>
<feature type="compositionally biased region" description="Acidic residues" evidence="4">
    <location>
        <begin position="584"/>
        <end position="597"/>
    </location>
</feature>
<comment type="caution">
    <text evidence="6">The sequence shown here is derived from an EMBL/GenBank/DDBJ whole genome shotgun (WGS) entry which is preliminary data.</text>
</comment>
<feature type="domain" description="Protein kinase" evidence="5">
    <location>
        <begin position="25"/>
        <end position="322"/>
    </location>
</feature>
<evidence type="ECO:0000313" key="6">
    <source>
        <dbReference type="EMBL" id="KAH8103061.1"/>
    </source>
</evidence>
<dbReference type="InterPro" id="IPR011009">
    <property type="entry name" value="Kinase-like_dom_sf"/>
</dbReference>
<dbReference type="PROSITE" id="PS50011">
    <property type="entry name" value="PROTEIN_KINASE_DOM"/>
    <property type="match status" value="1"/>
</dbReference>
<feature type="compositionally biased region" description="Polar residues" evidence="4">
    <location>
        <begin position="415"/>
        <end position="440"/>
    </location>
</feature>
<evidence type="ECO:0000313" key="7">
    <source>
        <dbReference type="Proteomes" id="UP000813824"/>
    </source>
</evidence>
<feature type="compositionally biased region" description="Basic and acidic residues" evidence="4">
    <location>
        <begin position="825"/>
        <end position="837"/>
    </location>
</feature>
<dbReference type="EMBL" id="JAEVFJ010000008">
    <property type="protein sequence ID" value="KAH8103061.1"/>
    <property type="molecule type" value="Genomic_DNA"/>
</dbReference>
<keyword evidence="6" id="KW-0418">Kinase</keyword>
<dbReference type="SUPFAM" id="SSF56112">
    <property type="entry name" value="Protein kinase-like (PK-like)"/>
    <property type="match status" value="1"/>
</dbReference>
<dbReference type="InterPro" id="IPR000719">
    <property type="entry name" value="Prot_kinase_dom"/>
</dbReference>
<dbReference type="InterPro" id="IPR017441">
    <property type="entry name" value="Protein_kinase_ATP_BS"/>
</dbReference>
<feature type="region of interest" description="Disordered" evidence="4">
    <location>
        <begin position="344"/>
        <end position="381"/>
    </location>
</feature>
<feature type="compositionally biased region" description="Pro residues" evidence="4">
    <location>
        <begin position="798"/>
        <end position="811"/>
    </location>
</feature>
<organism evidence="6 7">
    <name type="scientific">Cristinia sonorae</name>
    <dbReference type="NCBI Taxonomy" id="1940300"/>
    <lineage>
        <taxon>Eukaryota</taxon>
        <taxon>Fungi</taxon>
        <taxon>Dikarya</taxon>
        <taxon>Basidiomycota</taxon>
        <taxon>Agaricomycotina</taxon>
        <taxon>Agaricomycetes</taxon>
        <taxon>Agaricomycetidae</taxon>
        <taxon>Agaricales</taxon>
        <taxon>Pleurotineae</taxon>
        <taxon>Stephanosporaceae</taxon>
        <taxon>Cristinia</taxon>
    </lineage>
</organism>
<dbReference type="AlphaFoldDB" id="A0A8K0UTZ3"/>
<accession>A0A8K0UTZ3</accession>
<name>A0A8K0UTZ3_9AGAR</name>
<feature type="region of interest" description="Disordered" evidence="4">
    <location>
        <begin position="579"/>
        <end position="601"/>
    </location>
</feature>
<dbReference type="Pfam" id="PF00069">
    <property type="entry name" value="Pkinase"/>
    <property type="match status" value="1"/>
</dbReference>
<gene>
    <name evidence="6" type="ORF">BXZ70DRAFT_769612</name>
</gene>
<evidence type="ECO:0000256" key="3">
    <source>
        <dbReference type="PROSITE-ProRule" id="PRU10141"/>
    </source>
</evidence>
<dbReference type="Proteomes" id="UP000813824">
    <property type="component" value="Unassembled WGS sequence"/>
</dbReference>
<feature type="region of interest" description="Disordered" evidence="4">
    <location>
        <begin position="411"/>
        <end position="440"/>
    </location>
</feature>
<dbReference type="PANTHER" id="PTHR44167:SF24">
    <property type="entry name" value="SERINE_THREONINE-PROTEIN KINASE CHK2"/>
    <property type="match status" value="1"/>
</dbReference>
<feature type="region of interest" description="Disordered" evidence="4">
    <location>
        <begin position="466"/>
        <end position="494"/>
    </location>
</feature>
<dbReference type="GO" id="GO:0005737">
    <property type="term" value="C:cytoplasm"/>
    <property type="evidence" value="ECO:0007669"/>
    <property type="project" value="TreeGrafter"/>
</dbReference>
<feature type="region of interest" description="Disordered" evidence="4">
    <location>
        <begin position="798"/>
        <end position="847"/>
    </location>
</feature>
<feature type="compositionally biased region" description="Low complexity" evidence="4">
    <location>
        <begin position="468"/>
        <end position="477"/>
    </location>
</feature>
<sequence>MVVLTSPTSGPSPPAVGTYIDNGSLQLVEVLGYGGYGIVYRAVPTFPSSQSDPSASYAVKCLPYQPPKRAASANAAATAAALTRQRHLHMKETTLHTIVSAHPNVITLHRTIVDPATQHTYIIMDYAPSGDLFTQILHNRTYLGHDELIKEVFCQLVDSVAWCHSLGVYHRDLKPENVLCWEDGRKIGVTDFGLATRDSWSKEFRTGSVYHMSPECHGPSMNTSSPTGYSPASSDIWSLGIILLNLITGRNPWKSASPTDPTFQAYLASPRTFLMSVLPISHEVNNILVGRYGGLLDIDWRNRMKSGFEDLKDRIRAVNTFYSKDVVFEGGMARCGWEVESGVGEVEATESEEEEEAHFVGQEQKATPQQEPRAPDTPVDDNAAWYAEPAQQTIVQSHWSNSRSLDEEMAFARPSQHQYTSSVESSLSWTPTPISASPSSDRFFAVNRSTTPSRRPVIRRTLLEELASHSLSDSGSDYSDRGTPEPPITPPAHTSLTQVDRRSRLLAPLDTTVGYYAHKGSAYLAPSPYGRRADSTMLISAARSYQDEEDMRTALESSGYDYFVKSPADEEAAAALIRRVSSSSEEEEDDEEEEVEEDVRKEDVCMSVVETHAEAREQPHDGMEYSYTYSEYSYAYSRDDDDADLKDNRMSVISTGAANRMSVISNGDNRMSVVVSPISQHDTARPDSPILGLTFPASTASTTTQPIPIPVPNREGQEYYGTYSDRRSDLTNTAGYSFLLFGTETTGNSSYTVPSSAPSFSFSAYPSSSVCASAGTSVIPMPSPTACGGSYSFLEPPSPPALHIRPPPSPSPFRSYSRRSRSRSRRPERTTLTERKSRVASTTRPRTLSSSFLSLSMKLGTFGKKSRDGDVASVVVGCTGLGVAPPPPTPASVTSSCYNGQPQNRVATAQQQSQAQFSTHWTLSTSVATPVPEKDVVERSKRRRSPLRGWFSPSKLFAAVLPSSST</sequence>
<dbReference type="GO" id="GO:0005524">
    <property type="term" value="F:ATP binding"/>
    <property type="evidence" value="ECO:0007669"/>
    <property type="project" value="UniProtKB-UniRule"/>
</dbReference>
<proteinExistence type="predicted"/>
<evidence type="ECO:0000256" key="2">
    <source>
        <dbReference type="ARBA" id="ARBA00022840"/>
    </source>
</evidence>